<dbReference type="InterPro" id="IPR043153">
    <property type="entry name" value="DENN_C"/>
</dbReference>
<dbReference type="Gene3D" id="3.40.50.11500">
    <property type="match status" value="1"/>
</dbReference>
<evidence type="ECO:0000259" key="2">
    <source>
        <dbReference type="PROSITE" id="PS50211"/>
    </source>
</evidence>
<dbReference type="InterPro" id="IPR037516">
    <property type="entry name" value="Tripartite_DENN"/>
</dbReference>
<proteinExistence type="predicted"/>
<dbReference type="OMA" id="RCEEWRK"/>
<evidence type="ECO:0000313" key="4">
    <source>
        <dbReference type="Proteomes" id="UP000016088"/>
    </source>
</evidence>
<dbReference type="RefSeq" id="XP_013019369.1">
    <property type="nucleotide sequence ID" value="XM_013163915.1"/>
</dbReference>
<dbReference type="GO" id="GO:0032483">
    <property type="term" value="P:regulation of Rab protein signal transduction"/>
    <property type="evidence" value="ECO:0007669"/>
    <property type="project" value="TreeGrafter"/>
</dbReference>
<dbReference type="PROSITE" id="PS50211">
    <property type="entry name" value="DENN"/>
    <property type="match status" value="1"/>
</dbReference>
<dbReference type="InterPro" id="IPR005112">
    <property type="entry name" value="dDENN_dom"/>
</dbReference>
<dbReference type="PANTHER" id="PTHR12296:SF21">
    <property type="entry name" value="DENN DOMAIN-CONTAINING PROTEIN 3"/>
    <property type="match status" value="1"/>
</dbReference>
<dbReference type="HOGENOM" id="CLU_001932_0_0_1"/>
<dbReference type="Gene3D" id="3.30.450.200">
    <property type="match status" value="1"/>
</dbReference>
<feature type="compositionally biased region" description="Basic and acidic residues" evidence="1">
    <location>
        <begin position="62"/>
        <end position="71"/>
    </location>
</feature>
<dbReference type="Pfam" id="PF03455">
    <property type="entry name" value="dDENN"/>
    <property type="match status" value="1"/>
</dbReference>
<dbReference type="AlphaFoldDB" id="S9RDC6"/>
<evidence type="ECO:0000313" key="3">
    <source>
        <dbReference type="EMBL" id="EPX72074.1"/>
    </source>
</evidence>
<keyword evidence="4" id="KW-1185">Reference proteome</keyword>
<dbReference type="GeneID" id="25032973"/>
<dbReference type="Proteomes" id="UP000016088">
    <property type="component" value="Unassembled WGS sequence"/>
</dbReference>
<feature type="domain" description="UDENN" evidence="2">
    <location>
        <begin position="166"/>
        <end position="906"/>
    </location>
</feature>
<dbReference type="InterPro" id="IPR001194">
    <property type="entry name" value="cDENN_dom"/>
</dbReference>
<dbReference type="InterPro" id="IPR005113">
    <property type="entry name" value="uDENN_dom"/>
</dbReference>
<organism evidence="3 4">
    <name type="scientific">Schizosaccharomyces octosporus (strain yFS286)</name>
    <name type="common">Fission yeast</name>
    <name type="synonym">Octosporomyces octosporus</name>
    <dbReference type="NCBI Taxonomy" id="483514"/>
    <lineage>
        <taxon>Eukaryota</taxon>
        <taxon>Fungi</taxon>
        <taxon>Dikarya</taxon>
        <taxon>Ascomycota</taxon>
        <taxon>Taphrinomycotina</taxon>
        <taxon>Schizosaccharomycetes</taxon>
        <taxon>Schizosaccharomycetales</taxon>
        <taxon>Schizosaccharomycetaceae</taxon>
        <taxon>Schizosaccharomyces</taxon>
    </lineage>
</organism>
<dbReference type="PANTHER" id="PTHR12296">
    <property type="entry name" value="DENN DOMAIN-CONTAINING PROTEIN 4"/>
    <property type="match status" value="1"/>
</dbReference>
<reference evidence="3 4" key="1">
    <citation type="journal article" date="2011" name="Science">
        <title>Comparative functional genomics of the fission yeasts.</title>
        <authorList>
            <person name="Rhind N."/>
            <person name="Chen Z."/>
            <person name="Yassour M."/>
            <person name="Thompson D.A."/>
            <person name="Haas B.J."/>
            <person name="Habib N."/>
            <person name="Wapinski I."/>
            <person name="Roy S."/>
            <person name="Lin M.F."/>
            <person name="Heiman D.I."/>
            <person name="Young S.K."/>
            <person name="Furuya K."/>
            <person name="Guo Y."/>
            <person name="Pidoux A."/>
            <person name="Chen H.M."/>
            <person name="Robbertse B."/>
            <person name="Goldberg J.M."/>
            <person name="Aoki K."/>
            <person name="Bayne E.H."/>
            <person name="Berlin A.M."/>
            <person name="Desjardins C.A."/>
            <person name="Dobbs E."/>
            <person name="Dukaj L."/>
            <person name="Fan L."/>
            <person name="FitzGerald M.G."/>
            <person name="French C."/>
            <person name="Gujja S."/>
            <person name="Hansen K."/>
            <person name="Keifenheim D."/>
            <person name="Levin J.Z."/>
            <person name="Mosher R.A."/>
            <person name="Mueller C.A."/>
            <person name="Pfiffner J."/>
            <person name="Priest M."/>
            <person name="Russ C."/>
            <person name="Smialowska A."/>
            <person name="Swoboda P."/>
            <person name="Sykes S.M."/>
            <person name="Vaughn M."/>
            <person name="Vengrova S."/>
            <person name="Yoder R."/>
            <person name="Zeng Q."/>
            <person name="Allshire R."/>
            <person name="Baulcombe D."/>
            <person name="Birren B.W."/>
            <person name="Brown W."/>
            <person name="Ekwall K."/>
            <person name="Kellis M."/>
            <person name="Leatherwood J."/>
            <person name="Levin H."/>
            <person name="Margalit H."/>
            <person name="Martienssen R."/>
            <person name="Nieduszynski C.A."/>
            <person name="Spatafora J.W."/>
            <person name="Friedman N."/>
            <person name="Dalgaard J.Z."/>
            <person name="Baumann P."/>
            <person name="Niki H."/>
            <person name="Regev A."/>
            <person name="Nusbaum C."/>
        </authorList>
    </citation>
    <scope>NUCLEOTIDE SEQUENCE [LARGE SCALE GENOMIC DNA]</scope>
    <source>
        <strain evidence="4">yFS286</strain>
    </source>
</reference>
<dbReference type="GO" id="GO:0031410">
    <property type="term" value="C:cytoplasmic vesicle"/>
    <property type="evidence" value="ECO:0007669"/>
    <property type="project" value="TreeGrafter"/>
</dbReference>
<dbReference type="Pfam" id="PF03456">
    <property type="entry name" value="uDENN"/>
    <property type="match status" value="1"/>
</dbReference>
<evidence type="ECO:0000256" key="1">
    <source>
        <dbReference type="SAM" id="MobiDB-lite"/>
    </source>
</evidence>
<dbReference type="Pfam" id="PF02141">
    <property type="entry name" value="DENN"/>
    <property type="match status" value="1"/>
</dbReference>
<dbReference type="eggNOG" id="ENOG502QQUM">
    <property type="taxonomic scope" value="Eukaryota"/>
</dbReference>
<feature type="compositionally biased region" description="Polar residues" evidence="1">
    <location>
        <begin position="72"/>
        <end position="95"/>
    </location>
</feature>
<dbReference type="SMART" id="SM00801">
    <property type="entry name" value="dDENN"/>
    <property type="match status" value="1"/>
</dbReference>
<dbReference type="OrthoDB" id="6019893at2759"/>
<gene>
    <name evidence="3" type="ORF">SOCG_04006</name>
</gene>
<sequence>METIAGHFFLAGLSRKTFSDVIAVQKQDEGKDIFEDSNALAMNLSKRLSLKRTSSVSPSSSLDKDNNHSGDLRSSPSILNFPNSTSLDDNSSPNLTYIARKSKNSSSDIDDCITSPSPSRKSSLSEPHPQSKHSLSLSGFHKDRLQNRFSIGTIHTLSDIYKSYDAYSEDLSFNPSINPLERCFPPSLLQRYPSSKDIGTESTNCYRWEFPNYVPMFVFPNDITIERSPTRPASTHHTFALTSEDNSKVYGICLVNWVKMPLEMQSDLKNACDTWRNIYASPEDLEVANFLLFKLHAEKDHLSRLCEMDKKAEQNPFFNAYLSEQIARHEENIHLYEEMLRPMKNLLFGLTDIFTEGEHLWLPKAYGILTRRPYLQSFCRDWLRIICSSLLVDELDYIPPADVAFLRNMSIEAYIKNICNEIPLPPRGLSQTRVEVGPLQLCAFRSPLNEIPGWNDVDLYPLFRTLDFWNIISLFEAALLESKILFLSKSISMLSYASFALVHLLYPLEWQGLFIPVLSRRLISCLEAPCSYIIGISSDAIALESLQSDSIPLVVCDLDNNLIKTYGNPVTLPTSLRHKLYANLSTAAPLHSHYEIPYGVPKYVCETYPNNTMPLSTTTSFPFRERFHVPSFLSRHPWVNRNSYVVPPVLNGFLRFQENTSNISFSKQFGLTRSLSRISSHGRLTAEHSRHFSSPPSTRAYSPTMHESGLLYSSVSDSVRRNSMTVAHTYCDKQHEEPFKRNKSAVNVPYINNVAEKMSKHLLYKEGHKLRYVSIDLYTTGSHVVCAVSGAPLEQTHLRCDNCGLHINIGKIRYVCAPCTPVCFNGQLVSTVFLKFFTKILGPYRQYFQKKDENRQAGQRKNESFNFRKFARQSSKIHGDWIFSFCNTQAFSEFVSDRSHVDPNDPKIALFDQLLLCEKNNGKPRLFGKSTSFLQDRSFEFQKFEIAPTPDNSYEKQ</sequence>
<feature type="compositionally biased region" description="Low complexity" evidence="1">
    <location>
        <begin position="115"/>
        <end position="127"/>
    </location>
</feature>
<dbReference type="SMART" id="SM00800">
    <property type="entry name" value="uDENN"/>
    <property type="match status" value="1"/>
</dbReference>
<feature type="region of interest" description="Disordered" evidence="1">
    <location>
        <begin position="52"/>
        <end position="137"/>
    </location>
</feature>
<feature type="compositionally biased region" description="Low complexity" evidence="1">
    <location>
        <begin position="52"/>
        <end position="61"/>
    </location>
</feature>
<accession>S9RDC6</accession>
<dbReference type="SMART" id="SM00799">
    <property type="entry name" value="DENN"/>
    <property type="match status" value="1"/>
</dbReference>
<name>S9RDC6_SCHOY</name>
<dbReference type="InterPro" id="IPR051696">
    <property type="entry name" value="DENN_Domain_GEFs"/>
</dbReference>
<protein>
    <submittedName>
        <fullName evidence="3">Diacylglycerol binding protein</fullName>
    </submittedName>
</protein>
<dbReference type="VEuPathDB" id="FungiDB:SOCG_04006"/>
<dbReference type="EMBL" id="KE503207">
    <property type="protein sequence ID" value="EPX72074.1"/>
    <property type="molecule type" value="Genomic_DNA"/>
</dbReference>